<keyword evidence="12" id="KW-0406">Ion transport</keyword>
<dbReference type="Pfam" id="PF08399">
    <property type="entry name" value="VWA_N"/>
    <property type="match status" value="1"/>
</dbReference>
<evidence type="ECO:0000256" key="15">
    <source>
        <dbReference type="ARBA" id="ARBA00023180"/>
    </source>
</evidence>
<evidence type="ECO:0000256" key="12">
    <source>
        <dbReference type="ARBA" id="ARBA00023065"/>
    </source>
</evidence>
<keyword evidence="11" id="KW-1133">Transmembrane helix</keyword>
<dbReference type="Pfam" id="PF08473">
    <property type="entry name" value="VGCC_alpha2"/>
    <property type="match status" value="1"/>
</dbReference>
<gene>
    <name evidence="18" type="primary">Cacna2d3</name>
</gene>
<dbReference type="InterPro" id="IPR013680">
    <property type="entry name" value="VDCC_a2/dsu"/>
</dbReference>
<evidence type="ECO:0000256" key="5">
    <source>
        <dbReference type="ARBA" id="ARBA00022673"/>
    </source>
</evidence>
<dbReference type="PANTHER" id="PTHR10166">
    <property type="entry name" value="VOLTAGE-DEPENDENT CALCIUM CHANNEL SUBUNIT ALPHA-2/DELTA-RELATED"/>
    <property type="match status" value="1"/>
</dbReference>
<name>A0A6F9D813_9ASCI</name>
<keyword evidence="15" id="KW-0325">Glycoprotein</keyword>
<keyword evidence="7" id="KW-0479">Metal-binding</keyword>
<evidence type="ECO:0000256" key="14">
    <source>
        <dbReference type="ARBA" id="ARBA00023157"/>
    </source>
</evidence>
<sequence>MEIWYKKNYGITCWIINLLNLLFLWKHGVSFRCTSLVSLIIFLTFRECSSQSAKSYLMNFESNNELADSFGSGLKDKMQALSGCEALKSLYERRFGAKEFSVHKRNGTKTVLHFASELEKMLNKKHSALKRLVEAGEQFAASTNWSWTPSPNYNNVQYINAREEDNLLDHDDYADLRKTMVFEKNSRFKTKVNINTSVVQVPFNVYCKDSDLLKSVEWSKNLNAQFRENLQRDPSLKWQYFGSVEGYVRIFPGFQWKLVSDTGKLNLYDCRTQQWYTQAATYPKDMVVLVDSSGSMTGLRKSIAVHAVTTLLGTLSDNDFFNVLTFKKTTEVVEPCFNGTLVRADKKNIETVLRSLQNITTSDIACFETAFRTALELMTNFHKNGSAGSGCNCAIMLITDGAPENYQWIFDEAKATRNMSIRVFAYLVGQEKNYLKPVREIACNNRGFFTQVESPNSVTEQVLRHVKVINRPLAFVGDHHTAWTKGYRDRSNENEGLGLITTVAMPVYRNTTYAPPSLLGVMAIDVLVSDMIDTMPVNTVGVNGYIFIITNNGYTMFHPRLNDKYNAKENPSNNPDSSSFDIDSLEYGSSHELVRSGMVQLKSSSVSDPEIVTPLDNWSRVIISSGVYYFTPIPGTPFRLALVLPSGYGETKVTYTSDLRIKQHGASYDEKHCDMIQQQLAEYDAVRIDRLAATCSLMFSDVQLAAEWRYCHFRNQEMIDSVGEMSQLQMMKAYLLDESNTTIKCNEELLNGVLFDVFLSAALVPVWSERRDFNNSSRAGIEMSFFVSKSGLVRQYWYENVSEEYERGRASLFRFTRTEFPSIYRRTVNYPTGTWMYTLPENDAEIEKFGRNVVIATTPMTHRTAVLGVCGLLLNQTQFQSMFWKETALLGNTNCAEDVDTGFDCFLIDENGIVMLSRQQEHLGKFFGALNGHVMRDLIDAGVFRKLDLFEHGAMCFRPESNAKSGTSNIGAKHFDRVWINMVWLVQQLFRSIVNITIYSWWSMIWSVQATPASASASLGDDTVSSCLKKYEVFVVNRTKMPHSGQTLCRNNYIPVECERQYGVFSVSSSNLFLVVVGNVETSEVNCKCQNKSDPITPIRNEEIIYPEEKKCQKLREHKERRRPDGCIAHHKAETSMNLPCYIKTNSASRIFPLWWKTKHKAGAGSTIVYRAWLSCLTIHLTFVALCAVVMDGSLLRFPYDW</sequence>
<dbReference type="SMART" id="SM00327">
    <property type="entry name" value="VWA"/>
    <property type="match status" value="1"/>
</dbReference>
<evidence type="ECO:0000256" key="10">
    <source>
        <dbReference type="ARBA" id="ARBA00022882"/>
    </source>
</evidence>
<evidence type="ECO:0000256" key="7">
    <source>
        <dbReference type="ARBA" id="ARBA00022723"/>
    </source>
</evidence>
<keyword evidence="14" id="KW-1015">Disulfide bond</keyword>
<keyword evidence="9" id="KW-0106">Calcium</keyword>
<dbReference type="Pfam" id="PF00092">
    <property type="entry name" value="VWA"/>
    <property type="match status" value="1"/>
</dbReference>
<dbReference type="InterPro" id="IPR051173">
    <property type="entry name" value="Ca_channel_alpha-2/delta"/>
</dbReference>
<accession>A0A6F9D813</accession>
<dbReference type="GO" id="GO:0005245">
    <property type="term" value="F:voltage-gated calcium channel activity"/>
    <property type="evidence" value="ECO:0007669"/>
    <property type="project" value="TreeGrafter"/>
</dbReference>
<dbReference type="GO" id="GO:0046872">
    <property type="term" value="F:metal ion binding"/>
    <property type="evidence" value="ECO:0007669"/>
    <property type="project" value="UniProtKB-KW"/>
</dbReference>
<keyword evidence="8" id="KW-0732">Signal</keyword>
<protein>
    <submittedName>
        <fullName evidence="18">Voltage-dependent calcium channel subunit alpha-2/delta-3-like</fullName>
    </submittedName>
</protein>
<comment type="similarity">
    <text evidence="2">Belongs to the calcium channel subunit alpha-2/delta family.</text>
</comment>
<evidence type="ECO:0000256" key="8">
    <source>
        <dbReference type="ARBA" id="ARBA00022729"/>
    </source>
</evidence>
<dbReference type="AlphaFoldDB" id="A0A6F9D813"/>
<reference evidence="18" key="1">
    <citation type="submission" date="2020-04" db="EMBL/GenBank/DDBJ databases">
        <authorList>
            <person name="Neveu A P."/>
        </authorList>
    </citation>
    <scope>NUCLEOTIDE SEQUENCE</scope>
    <source>
        <tissue evidence="18">Whole embryo</tissue>
    </source>
</reference>
<evidence type="ECO:0000313" key="18">
    <source>
        <dbReference type="EMBL" id="CAB3227405.1"/>
    </source>
</evidence>
<evidence type="ECO:0000256" key="9">
    <source>
        <dbReference type="ARBA" id="ARBA00022837"/>
    </source>
</evidence>
<keyword evidence="5" id="KW-0107">Calcium channel</keyword>
<dbReference type="InterPro" id="IPR036465">
    <property type="entry name" value="vWFA_dom_sf"/>
</dbReference>
<proteinExistence type="evidence at transcript level"/>
<keyword evidence="16" id="KW-0407">Ion channel</keyword>
<organism evidence="18">
    <name type="scientific">Phallusia mammillata</name>
    <dbReference type="NCBI Taxonomy" id="59560"/>
    <lineage>
        <taxon>Eukaryota</taxon>
        <taxon>Metazoa</taxon>
        <taxon>Chordata</taxon>
        <taxon>Tunicata</taxon>
        <taxon>Ascidiacea</taxon>
        <taxon>Phlebobranchia</taxon>
        <taxon>Ascidiidae</taxon>
        <taxon>Phallusia</taxon>
    </lineage>
</organism>
<evidence type="ECO:0000256" key="16">
    <source>
        <dbReference type="ARBA" id="ARBA00023303"/>
    </source>
</evidence>
<evidence type="ECO:0000256" key="13">
    <source>
        <dbReference type="ARBA" id="ARBA00023136"/>
    </source>
</evidence>
<dbReference type="Gene3D" id="3.30.450.20">
    <property type="entry name" value="PAS domain"/>
    <property type="match status" value="1"/>
</dbReference>
<keyword evidence="4" id="KW-0109">Calcium transport</keyword>
<dbReference type="GO" id="GO:0005891">
    <property type="term" value="C:voltage-gated calcium channel complex"/>
    <property type="evidence" value="ECO:0007669"/>
    <property type="project" value="TreeGrafter"/>
</dbReference>
<dbReference type="Gene3D" id="3.40.50.410">
    <property type="entry name" value="von Willebrand factor, type A domain"/>
    <property type="match status" value="1"/>
</dbReference>
<evidence type="ECO:0000256" key="4">
    <source>
        <dbReference type="ARBA" id="ARBA00022568"/>
    </source>
</evidence>
<evidence type="ECO:0000256" key="3">
    <source>
        <dbReference type="ARBA" id="ARBA00022448"/>
    </source>
</evidence>
<dbReference type="PANTHER" id="PTHR10166:SF37">
    <property type="entry name" value="STOLID, ISOFORM H"/>
    <property type="match status" value="1"/>
</dbReference>
<keyword evidence="13" id="KW-0472">Membrane</keyword>
<keyword evidence="3" id="KW-0813">Transport</keyword>
<dbReference type="InterPro" id="IPR002035">
    <property type="entry name" value="VWF_A"/>
</dbReference>
<evidence type="ECO:0000259" key="17">
    <source>
        <dbReference type="PROSITE" id="PS50234"/>
    </source>
</evidence>
<evidence type="ECO:0000256" key="2">
    <source>
        <dbReference type="ARBA" id="ARBA00007060"/>
    </source>
</evidence>
<feature type="domain" description="VWFA" evidence="17">
    <location>
        <begin position="285"/>
        <end position="466"/>
    </location>
</feature>
<comment type="subcellular location">
    <subcellularLocation>
        <location evidence="1">Membrane</location>
        <topology evidence="1">Single-pass type I membrane protein</topology>
    </subcellularLocation>
</comment>
<dbReference type="FunFam" id="3.40.50.410:FF:000007">
    <property type="entry name" value="Calcium voltage-gated channel auxiliary subunit alpha2delta 3"/>
    <property type="match status" value="1"/>
</dbReference>
<dbReference type="EMBL" id="LR783539">
    <property type="protein sequence ID" value="CAB3227405.1"/>
    <property type="molecule type" value="mRNA"/>
</dbReference>
<evidence type="ECO:0000256" key="1">
    <source>
        <dbReference type="ARBA" id="ARBA00004479"/>
    </source>
</evidence>
<dbReference type="InterPro" id="IPR013608">
    <property type="entry name" value="VWA_N"/>
</dbReference>
<keyword evidence="10" id="KW-0851">Voltage-gated channel</keyword>
<dbReference type="PROSITE" id="PS50234">
    <property type="entry name" value="VWFA"/>
    <property type="match status" value="1"/>
</dbReference>
<evidence type="ECO:0000256" key="11">
    <source>
        <dbReference type="ARBA" id="ARBA00022989"/>
    </source>
</evidence>
<keyword evidence="6" id="KW-0812">Transmembrane</keyword>
<dbReference type="SUPFAM" id="SSF53300">
    <property type="entry name" value="vWA-like"/>
    <property type="match status" value="1"/>
</dbReference>
<evidence type="ECO:0000256" key="6">
    <source>
        <dbReference type="ARBA" id="ARBA00022692"/>
    </source>
</evidence>